<proteinExistence type="predicted"/>
<evidence type="ECO:0008006" key="3">
    <source>
        <dbReference type="Google" id="ProtNLM"/>
    </source>
</evidence>
<evidence type="ECO:0000313" key="1">
    <source>
        <dbReference type="EMBL" id="PKQ44945.1"/>
    </source>
</evidence>
<dbReference type="AlphaFoldDB" id="A0A2N3HIZ5"/>
<dbReference type="Proteomes" id="UP000233435">
    <property type="component" value="Unassembled WGS sequence"/>
</dbReference>
<gene>
    <name evidence="1" type="ORF">CSW08_10630</name>
</gene>
<name>A0A2N3HIZ5_9FLAO</name>
<keyword evidence="2" id="KW-1185">Reference proteome</keyword>
<protein>
    <recommendedName>
        <fullName evidence="3">Transcription elongation factor</fullName>
    </recommendedName>
</protein>
<accession>A0A2N3HIZ5</accession>
<organism evidence="1 2">
    <name type="scientific">Confluentibacter flavum</name>
    <dbReference type="NCBI Taxonomy" id="1909700"/>
    <lineage>
        <taxon>Bacteria</taxon>
        <taxon>Pseudomonadati</taxon>
        <taxon>Bacteroidota</taxon>
        <taxon>Flavobacteriia</taxon>
        <taxon>Flavobacteriales</taxon>
        <taxon>Flavobacteriaceae</taxon>
        <taxon>Confluentibacter</taxon>
    </lineage>
</organism>
<comment type="caution">
    <text evidence="1">The sequence shown here is derived from an EMBL/GenBank/DDBJ whole genome shotgun (WGS) entry which is preliminary data.</text>
</comment>
<dbReference type="EMBL" id="PJEO01000037">
    <property type="protein sequence ID" value="PKQ44945.1"/>
    <property type="molecule type" value="Genomic_DNA"/>
</dbReference>
<evidence type="ECO:0000313" key="2">
    <source>
        <dbReference type="Proteomes" id="UP000233435"/>
    </source>
</evidence>
<sequence length="148" mass="16918">MTTKQKLLQKCNEYVDKRIADYKNEIQLIKESIASNDQGNSEDDDAGNGKLFNDLEKNMEHLNDATKTKEHLKQIKTNIDSTDAMLGSIVKTNIMNFYISTSIGKIEIDDDTYFAISLNSPIGQLLKNKCEKDVFEFNQKKYLITEVI</sequence>
<reference evidence="1 2" key="1">
    <citation type="submission" date="2017-12" db="EMBL/GenBank/DDBJ databases">
        <title>Confluentibacter flavum sp. nov., isolated from the saline lake.</title>
        <authorList>
            <person name="Yu L."/>
        </authorList>
    </citation>
    <scope>NUCLEOTIDE SEQUENCE [LARGE SCALE GENOMIC DNA]</scope>
    <source>
        <strain evidence="1 2">3B</strain>
    </source>
</reference>